<organism evidence="1 2">
    <name type="scientific">Clostridium neonatale</name>
    <dbReference type="NCBI Taxonomy" id="137838"/>
    <lineage>
        <taxon>Bacteria</taxon>
        <taxon>Bacillati</taxon>
        <taxon>Bacillota</taxon>
        <taxon>Clostridia</taxon>
        <taxon>Eubacteriales</taxon>
        <taxon>Clostridiaceae</taxon>
        <taxon>Clostridium</taxon>
    </lineage>
</organism>
<evidence type="ECO:0000313" key="2">
    <source>
        <dbReference type="Proteomes" id="UP001189143"/>
    </source>
</evidence>
<comment type="caution">
    <text evidence="1">The sequence shown here is derived from an EMBL/GenBank/DDBJ whole genome shotgun (WGS) entry which is preliminary data.</text>
</comment>
<dbReference type="EMBL" id="CAMTCP010000250">
    <property type="protein sequence ID" value="CAI3647836.1"/>
    <property type="molecule type" value="Genomic_DNA"/>
</dbReference>
<evidence type="ECO:0000313" key="1">
    <source>
        <dbReference type="EMBL" id="CAI3647836.1"/>
    </source>
</evidence>
<protein>
    <submittedName>
        <fullName evidence="1">Uncharacterized protein</fullName>
    </submittedName>
</protein>
<name>A0AAD1YHF7_9CLOT</name>
<reference evidence="1" key="1">
    <citation type="submission" date="2022-10" db="EMBL/GenBank/DDBJ databases">
        <authorList>
            <person name="Aires J."/>
            <person name="Mesa V."/>
        </authorList>
    </citation>
    <scope>NUCLEOTIDE SEQUENCE</scope>
    <source>
        <strain evidence="1">Clostridium neonatale JD116</strain>
    </source>
</reference>
<proteinExistence type="predicted"/>
<dbReference type="Proteomes" id="UP001189143">
    <property type="component" value="Unassembled WGS sequence"/>
</dbReference>
<accession>A0AAD1YHF7</accession>
<gene>
    <name evidence="1" type="ORF">CNEO2_510017</name>
</gene>
<dbReference type="AlphaFoldDB" id="A0AAD1YHF7"/>
<sequence>MFVIKNVKNDKIYISISRGWSHMKKQIIKLIEDIDNPKILGLIYAYIKSLLKASSK</sequence>